<reference evidence="5" key="1">
    <citation type="submission" date="2020-09" db="EMBL/GenBank/DDBJ databases">
        <title>Draft Genome Sequence of Paenibacillus sp. WST5.</title>
        <authorList>
            <person name="Bao Z."/>
        </authorList>
    </citation>
    <scope>NUCLEOTIDE SEQUENCE</scope>
    <source>
        <strain evidence="5">WST5</strain>
    </source>
</reference>
<dbReference type="CDD" id="cd06986">
    <property type="entry name" value="cupin_MmsR-like_N"/>
    <property type="match status" value="1"/>
</dbReference>
<evidence type="ECO:0000256" key="1">
    <source>
        <dbReference type="ARBA" id="ARBA00023015"/>
    </source>
</evidence>
<dbReference type="SUPFAM" id="SSF51215">
    <property type="entry name" value="Regulatory protein AraC"/>
    <property type="match status" value="1"/>
</dbReference>
<dbReference type="InterPro" id="IPR003313">
    <property type="entry name" value="AraC-bd"/>
</dbReference>
<dbReference type="Gene3D" id="2.60.120.280">
    <property type="entry name" value="Regulatory protein AraC"/>
    <property type="match status" value="1"/>
</dbReference>
<keyword evidence="2" id="KW-0238">DNA-binding</keyword>
<dbReference type="Pfam" id="PF02311">
    <property type="entry name" value="AraC_binding"/>
    <property type="match status" value="1"/>
</dbReference>
<feature type="domain" description="HTH araC/xylS-type" evidence="4">
    <location>
        <begin position="165"/>
        <end position="263"/>
    </location>
</feature>
<keyword evidence="6" id="KW-1185">Reference proteome</keyword>
<evidence type="ECO:0000256" key="2">
    <source>
        <dbReference type="ARBA" id="ARBA00023125"/>
    </source>
</evidence>
<dbReference type="SMART" id="SM00342">
    <property type="entry name" value="HTH_ARAC"/>
    <property type="match status" value="1"/>
</dbReference>
<name>A0A926QMA8_9BACL</name>
<dbReference type="SUPFAM" id="SSF46689">
    <property type="entry name" value="Homeodomain-like"/>
    <property type="match status" value="2"/>
</dbReference>
<dbReference type="Proteomes" id="UP000650466">
    <property type="component" value="Unassembled WGS sequence"/>
</dbReference>
<evidence type="ECO:0000256" key="3">
    <source>
        <dbReference type="ARBA" id="ARBA00023163"/>
    </source>
</evidence>
<dbReference type="EMBL" id="JACVVD010000026">
    <property type="protein sequence ID" value="MBD0384776.1"/>
    <property type="molecule type" value="Genomic_DNA"/>
</dbReference>
<evidence type="ECO:0000313" key="5">
    <source>
        <dbReference type="EMBL" id="MBD0384776.1"/>
    </source>
</evidence>
<accession>A0A926QMA8</accession>
<dbReference type="InterPro" id="IPR037923">
    <property type="entry name" value="HTH-like"/>
</dbReference>
<dbReference type="PRINTS" id="PR00032">
    <property type="entry name" value="HTHARAC"/>
</dbReference>
<keyword evidence="3" id="KW-0804">Transcription</keyword>
<dbReference type="PROSITE" id="PS01124">
    <property type="entry name" value="HTH_ARAC_FAMILY_2"/>
    <property type="match status" value="1"/>
</dbReference>
<dbReference type="InterPro" id="IPR020449">
    <property type="entry name" value="Tscrpt_reg_AraC-type_HTH"/>
</dbReference>
<dbReference type="GO" id="GO:0003700">
    <property type="term" value="F:DNA-binding transcription factor activity"/>
    <property type="evidence" value="ECO:0007669"/>
    <property type="project" value="InterPro"/>
</dbReference>
<dbReference type="InterPro" id="IPR009057">
    <property type="entry name" value="Homeodomain-like_sf"/>
</dbReference>
<comment type="caution">
    <text evidence="5">The sequence shown here is derived from an EMBL/GenBank/DDBJ whole genome shotgun (WGS) entry which is preliminary data.</text>
</comment>
<dbReference type="Pfam" id="PF12833">
    <property type="entry name" value="HTH_18"/>
    <property type="match status" value="1"/>
</dbReference>
<dbReference type="PANTHER" id="PTHR43280:SF30">
    <property type="entry name" value="MMSAB OPERON REGULATORY PROTEIN"/>
    <property type="match status" value="1"/>
</dbReference>
<dbReference type="GO" id="GO:0043565">
    <property type="term" value="F:sequence-specific DNA binding"/>
    <property type="evidence" value="ECO:0007669"/>
    <property type="project" value="InterPro"/>
</dbReference>
<organism evidence="5 6">
    <name type="scientific">Paenibacillus sedimenti</name>
    <dbReference type="NCBI Taxonomy" id="2770274"/>
    <lineage>
        <taxon>Bacteria</taxon>
        <taxon>Bacillati</taxon>
        <taxon>Bacillota</taxon>
        <taxon>Bacilli</taxon>
        <taxon>Bacillales</taxon>
        <taxon>Paenibacillaceae</taxon>
        <taxon>Paenibacillus</taxon>
    </lineage>
</organism>
<keyword evidence="1" id="KW-0805">Transcription regulation</keyword>
<dbReference type="InterPro" id="IPR018062">
    <property type="entry name" value="HTH_AraC-typ_CS"/>
</dbReference>
<dbReference type="AlphaFoldDB" id="A0A926QMA8"/>
<gene>
    <name evidence="5" type="ORF">ICC18_32635</name>
</gene>
<dbReference type="PANTHER" id="PTHR43280">
    <property type="entry name" value="ARAC-FAMILY TRANSCRIPTIONAL REGULATOR"/>
    <property type="match status" value="1"/>
</dbReference>
<dbReference type="Gene3D" id="1.10.10.60">
    <property type="entry name" value="Homeodomain-like"/>
    <property type="match status" value="2"/>
</dbReference>
<dbReference type="InterPro" id="IPR018060">
    <property type="entry name" value="HTH_AraC"/>
</dbReference>
<protein>
    <submittedName>
        <fullName evidence="5">AraC family transcriptional regulator</fullName>
    </submittedName>
</protein>
<proteinExistence type="predicted"/>
<dbReference type="RefSeq" id="WP_188178533.1">
    <property type="nucleotide sequence ID" value="NZ_JACVVD010000026.1"/>
</dbReference>
<sequence length="280" mass="32630">MKLYYAKSPLISSDIYPMQYGEQQCNNGYSFGPAVRNFYLIHYIYSGQGELHINEKAYKVHAGQFFLIYPKQTAYYKADDNEPWLYRWIEFDGSFSEKIMTVTGFSHENHVINDDNGVGNALKNIIDLGWSDFETIMSHFWPFIAALTKGKLLKKDENTAETYVSYAKNYIRSNVHKRISVSEIAHFLNIDRSHLARIFKSICGISTQQFIISLKMEMASQSLKKSSMTIKEVANSVGYDNQMEFSKLFKKHFNMTPTQWREQDIFQQSINNYEPNPFLK</sequence>
<dbReference type="PROSITE" id="PS00041">
    <property type="entry name" value="HTH_ARAC_FAMILY_1"/>
    <property type="match status" value="1"/>
</dbReference>
<evidence type="ECO:0000313" key="6">
    <source>
        <dbReference type="Proteomes" id="UP000650466"/>
    </source>
</evidence>
<evidence type="ECO:0000259" key="4">
    <source>
        <dbReference type="PROSITE" id="PS01124"/>
    </source>
</evidence>